<feature type="transmembrane region" description="Helical" evidence="1">
    <location>
        <begin position="6"/>
        <end position="24"/>
    </location>
</feature>
<gene>
    <name evidence="2" type="ORF">CSHISOI_01292</name>
</gene>
<dbReference type="AlphaFoldDB" id="A0A5Q4C472"/>
<keyword evidence="1" id="KW-0472">Membrane</keyword>
<keyword evidence="3" id="KW-1185">Reference proteome</keyword>
<proteinExistence type="predicted"/>
<dbReference type="EMBL" id="PUHP01000052">
    <property type="protein sequence ID" value="TQN74153.1"/>
    <property type="molecule type" value="Genomic_DNA"/>
</dbReference>
<feature type="transmembrane region" description="Helical" evidence="1">
    <location>
        <begin position="31"/>
        <end position="49"/>
    </location>
</feature>
<keyword evidence="1" id="KW-0812">Transmembrane</keyword>
<dbReference type="OrthoDB" id="3897607at2759"/>
<protein>
    <submittedName>
        <fullName evidence="2">Uncharacterized protein</fullName>
    </submittedName>
</protein>
<organism evidence="2 3">
    <name type="scientific">Colletotrichum shisoi</name>
    <dbReference type="NCBI Taxonomy" id="2078593"/>
    <lineage>
        <taxon>Eukaryota</taxon>
        <taxon>Fungi</taxon>
        <taxon>Dikarya</taxon>
        <taxon>Ascomycota</taxon>
        <taxon>Pezizomycotina</taxon>
        <taxon>Sordariomycetes</taxon>
        <taxon>Hypocreomycetidae</taxon>
        <taxon>Glomerellales</taxon>
        <taxon>Glomerellaceae</taxon>
        <taxon>Colletotrichum</taxon>
        <taxon>Colletotrichum destructivum species complex</taxon>
    </lineage>
</organism>
<accession>A0A5Q4C472</accession>
<dbReference type="Proteomes" id="UP000326340">
    <property type="component" value="Unassembled WGS sequence"/>
</dbReference>
<evidence type="ECO:0000313" key="3">
    <source>
        <dbReference type="Proteomes" id="UP000326340"/>
    </source>
</evidence>
<comment type="caution">
    <text evidence="2">The sequence shown here is derived from an EMBL/GenBank/DDBJ whole genome shotgun (WGS) entry which is preliminary data.</text>
</comment>
<evidence type="ECO:0000256" key="1">
    <source>
        <dbReference type="SAM" id="Phobius"/>
    </source>
</evidence>
<feature type="transmembrane region" description="Helical" evidence="1">
    <location>
        <begin position="69"/>
        <end position="88"/>
    </location>
</feature>
<sequence length="118" mass="13495">MFYFDVIYFASSILTKLAMAVMILRLSSTRFYAYIIWGNVAVLGTNGLIESSAWSSCLQMPSRRKISLQVILGLGIISSAAGLVRMGYYRAYDTKAHPHESFCKQLSNRLYFHRRNIR</sequence>
<reference evidence="2 3" key="1">
    <citation type="journal article" date="2019" name="Sci. Rep.">
        <title>Colletotrichum shisoi sp. nov., an anthracnose pathogen of Perilla frutescens in Japan: molecular phylogenetic, morphological and genomic evidence.</title>
        <authorList>
            <person name="Gan P."/>
            <person name="Tsushima A."/>
            <person name="Hiroyama R."/>
            <person name="Narusaka M."/>
            <person name="Takano Y."/>
            <person name="Narusaka Y."/>
            <person name="Kawaradani M."/>
            <person name="Damm U."/>
            <person name="Shirasu K."/>
        </authorList>
    </citation>
    <scope>NUCLEOTIDE SEQUENCE [LARGE SCALE GENOMIC DNA]</scope>
    <source>
        <strain evidence="2 3">PG-2018a</strain>
    </source>
</reference>
<name>A0A5Q4C472_9PEZI</name>
<keyword evidence="1" id="KW-1133">Transmembrane helix</keyword>
<evidence type="ECO:0000313" key="2">
    <source>
        <dbReference type="EMBL" id="TQN74153.1"/>
    </source>
</evidence>